<dbReference type="InParanoid" id="A0A369JAB0"/>
<gene>
    <name evidence="1" type="ORF">Hypma_001008</name>
</gene>
<dbReference type="Proteomes" id="UP000076154">
    <property type="component" value="Unassembled WGS sequence"/>
</dbReference>
<protein>
    <submittedName>
        <fullName evidence="1">Uncharacterized protein</fullName>
    </submittedName>
</protein>
<keyword evidence="2" id="KW-1185">Reference proteome</keyword>
<name>A0A369JAB0_HYPMA</name>
<dbReference type="AlphaFoldDB" id="A0A369JAB0"/>
<accession>A0A369JAB0</accession>
<proteinExistence type="predicted"/>
<evidence type="ECO:0000313" key="2">
    <source>
        <dbReference type="Proteomes" id="UP000076154"/>
    </source>
</evidence>
<organism evidence="1 2">
    <name type="scientific">Hypsizygus marmoreus</name>
    <name type="common">White beech mushroom</name>
    <name type="synonym">Agaricus marmoreus</name>
    <dbReference type="NCBI Taxonomy" id="39966"/>
    <lineage>
        <taxon>Eukaryota</taxon>
        <taxon>Fungi</taxon>
        <taxon>Dikarya</taxon>
        <taxon>Basidiomycota</taxon>
        <taxon>Agaricomycotina</taxon>
        <taxon>Agaricomycetes</taxon>
        <taxon>Agaricomycetidae</taxon>
        <taxon>Agaricales</taxon>
        <taxon>Tricholomatineae</taxon>
        <taxon>Lyophyllaceae</taxon>
        <taxon>Hypsizygus</taxon>
    </lineage>
</organism>
<dbReference type="EMBL" id="LUEZ02000110">
    <property type="protein sequence ID" value="RDB17557.1"/>
    <property type="molecule type" value="Genomic_DNA"/>
</dbReference>
<reference evidence="1" key="1">
    <citation type="submission" date="2018-04" db="EMBL/GenBank/DDBJ databases">
        <title>Whole genome sequencing of Hypsizygus marmoreus.</title>
        <authorList>
            <person name="Choi I.-G."/>
            <person name="Min B."/>
            <person name="Kim J.-G."/>
            <person name="Kim S."/>
            <person name="Oh Y.-L."/>
            <person name="Kong W.-S."/>
            <person name="Park H."/>
            <person name="Jeong J."/>
            <person name="Song E.-S."/>
        </authorList>
    </citation>
    <scope>NUCLEOTIDE SEQUENCE [LARGE SCALE GENOMIC DNA]</scope>
    <source>
        <strain evidence="1">51987-8</strain>
    </source>
</reference>
<comment type="caution">
    <text evidence="1">The sequence shown here is derived from an EMBL/GenBank/DDBJ whole genome shotgun (WGS) entry which is preliminary data.</text>
</comment>
<evidence type="ECO:0000313" key="1">
    <source>
        <dbReference type="EMBL" id="RDB17557.1"/>
    </source>
</evidence>
<sequence>MPVQSNAATQEGGSFESLFEERRKLHDEEYKVIRQSDMAKNPHKRLAVFREARALQPQINELNRKITSMLVQGPKNK</sequence>